<dbReference type="AlphaFoldDB" id="A0AAE1V0C4"/>
<evidence type="ECO:0000313" key="2">
    <source>
        <dbReference type="Proteomes" id="UP001291623"/>
    </source>
</evidence>
<comment type="caution">
    <text evidence="1">The sequence shown here is derived from an EMBL/GenBank/DDBJ whole genome shotgun (WGS) entry which is preliminary data.</text>
</comment>
<dbReference type="EMBL" id="JAVYJV010000020">
    <property type="protein sequence ID" value="KAK4343899.1"/>
    <property type="molecule type" value="Genomic_DNA"/>
</dbReference>
<accession>A0AAE1V0C4</accession>
<dbReference type="Proteomes" id="UP001291623">
    <property type="component" value="Unassembled WGS sequence"/>
</dbReference>
<evidence type="ECO:0000313" key="1">
    <source>
        <dbReference type="EMBL" id="KAK4343899.1"/>
    </source>
</evidence>
<reference evidence="1" key="1">
    <citation type="submission" date="2023-12" db="EMBL/GenBank/DDBJ databases">
        <title>Genome assembly of Anisodus tanguticus.</title>
        <authorList>
            <person name="Wang Y.-J."/>
        </authorList>
    </citation>
    <scope>NUCLEOTIDE SEQUENCE</scope>
    <source>
        <strain evidence="1">KB-2021</strain>
        <tissue evidence="1">Leaf</tissue>
    </source>
</reference>
<gene>
    <name evidence="1" type="ORF">RND71_036993</name>
</gene>
<name>A0AAE1V0C4_9SOLA</name>
<keyword evidence="2" id="KW-1185">Reference proteome</keyword>
<sequence>MSIQHPKFVKSDNKSHMRHFTFLNEYHNLLKGARAYRMIVSTRTIILKSLLNNSMRISRSSKLSKGNQFPTETHYEKADGGIVKEVNTGLRLLESQQPGIVSVTQVL</sequence>
<organism evidence="1 2">
    <name type="scientific">Anisodus tanguticus</name>
    <dbReference type="NCBI Taxonomy" id="243964"/>
    <lineage>
        <taxon>Eukaryota</taxon>
        <taxon>Viridiplantae</taxon>
        <taxon>Streptophyta</taxon>
        <taxon>Embryophyta</taxon>
        <taxon>Tracheophyta</taxon>
        <taxon>Spermatophyta</taxon>
        <taxon>Magnoliopsida</taxon>
        <taxon>eudicotyledons</taxon>
        <taxon>Gunneridae</taxon>
        <taxon>Pentapetalae</taxon>
        <taxon>asterids</taxon>
        <taxon>lamiids</taxon>
        <taxon>Solanales</taxon>
        <taxon>Solanaceae</taxon>
        <taxon>Solanoideae</taxon>
        <taxon>Hyoscyameae</taxon>
        <taxon>Anisodus</taxon>
    </lineage>
</organism>
<proteinExistence type="predicted"/>
<protein>
    <submittedName>
        <fullName evidence="1">Uncharacterized protein</fullName>
    </submittedName>
</protein>